<evidence type="ECO:0000313" key="2">
    <source>
        <dbReference type="EMBL" id="PLR20195.1"/>
    </source>
</evidence>
<dbReference type="EMBL" id="PJRS01000046">
    <property type="protein sequence ID" value="PLR20195.1"/>
    <property type="molecule type" value="Genomic_DNA"/>
</dbReference>
<protein>
    <submittedName>
        <fullName evidence="2">Uncharacterized protein</fullName>
    </submittedName>
</protein>
<dbReference type="AlphaFoldDB" id="A0A2N5D2A0"/>
<comment type="caution">
    <text evidence="2">The sequence shown here is derived from an EMBL/GenBank/DDBJ whole genome shotgun (WGS) entry which is preliminary data.</text>
</comment>
<name>A0A2N5D2A0_9CAUL</name>
<evidence type="ECO:0000256" key="1">
    <source>
        <dbReference type="SAM" id="MobiDB-lite"/>
    </source>
</evidence>
<dbReference type="Proteomes" id="UP000234479">
    <property type="component" value="Unassembled WGS sequence"/>
</dbReference>
<proteinExistence type="predicted"/>
<gene>
    <name evidence="2" type="ORF">SGCZBJ_22230</name>
</gene>
<evidence type="ECO:0000313" key="3">
    <source>
        <dbReference type="Proteomes" id="UP000234479"/>
    </source>
</evidence>
<dbReference type="OrthoDB" id="7204693at2"/>
<feature type="region of interest" description="Disordered" evidence="1">
    <location>
        <begin position="94"/>
        <end position="114"/>
    </location>
</feature>
<sequence>MEKVFVAQRVANKLFATENAVDTAMMEAAELMADMLKARKDLGLSAVVGDKASAKLVEALAALGEARSAMVDMHGQLNEVKLRMGIRTKLAGVEDKSGDLGGTTGQSEGLRTVA</sequence>
<reference evidence="2 3" key="1">
    <citation type="submission" date="2017-12" db="EMBL/GenBank/DDBJ databases">
        <title>The genome sequence of Caulobacter sp. 410.</title>
        <authorList>
            <person name="Gao J."/>
            <person name="Mao X."/>
            <person name="Sun J."/>
        </authorList>
    </citation>
    <scope>NUCLEOTIDE SEQUENCE [LARGE SCALE GENOMIC DNA]</scope>
    <source>
        <strain evidence="2 3">410</strain>
    </source>
</reference>
<feature type="compositionally biased region" description="Polar residues" evidence="1">
    <location>
        <begin position="105"/>
        <end position="114"/>
    </location>
</feature>
<keyword evidence="3" id="KW-1185">Reference proteome</keyword>
<organism evidence="2 3">
    <name type="scientific">Caulobacter zeae</name>
    <dbReference type="NCBI Taxonomy" id="2055137"/>
    <lineage>
        <taxon>Bacteria</taxon>
        <taxon>Pseudomonadati</taxon>
        <taxon>Pseudomonadota</taxon>
        <taxon>Alphaproteobacteria</taxon>
        <taxon>Caulobacterales</taxon>
        <taxon>Caulobacteraceae</taxon>
        <taxon>Caulobacter</taxon>
    </lineage>
</organism>
<accession>A0A2N5D2A0</accession>